<keyword evidence="5" id="KW-0418">Kinase</keyword>
<keyword evidence="3" id="KW-0812">Transmembrane</keyword>
<dbReference type="GO" id="GO:0004674">
    <property type="term" value="F:protein serine/threonine kinase activity"/>
    <property type="evidence" value="ECO:0007669"/>
    <property type="project" value="UniProtKB-KW"/>
</dbReference>
<protein>
    <submittedName>
        <fullName evidence="5">Serine/threonine protein kinase PrkT</fullName>
    </submittedName>
</protein>
<evidence type="ECO:0000256" key="2">
    <source>
        <dbReference type="SAM" id="MobiDB-lite"/>
    </source>
</evidence>
<dbReference type="PANTHER" id="PTHR44167">
    <property type="entry name" value="OVARIAN-SPECIFIC SERINE/THREONINE-PROTEIN KINASE LOK-RELATED"/>
    <property type="match status" value="1"/>
</dbReference>
<keyword evidence="1" id="KW-0547">Nucleotide-binding</keyword>
<sequence length="336" mass="37392">MNPIMKSPFKLSPRTVIDGKWNHEQYEVVKELGFGANGTVFLTTNSNGSSVAVKLSTQTSSVASEVNVLKALSKVQGSSLGPSLYDVDDWSINGKTIPFYAMEYIEGKDIKGFIQERGTSWILVLTIQLLNDLHQLHELGWVFGDLKPENLIVSTRPPRIRCVDVGGTTQIGRSIKEFTEFYDRGYWGLGSRKAEPSYDLFAVAMVIISLYYGDRFAKKGESIGLLKKKIQGIKELGPYETVLLKSIKGEFQSALEMRSALLNCKAKYQPVHSNPKQSPSSAKNANTMARPIPQRSRYKKRKASKSASFIETILLVAIVTMFYTLYIVGEVLNGSQ</sequence>
<dbReference type="SUPFAM" id="SSF56112">
    <property type="entry name" value="Protein kinase-like (PK-like)"/>
    <property type="match status" value="1"/>
</dbReference>
<dbReference type="Proteomes" id="UP001500782">
    <property type="component" value="Unassembled WGS sequence"/>
</dbReference>
<feature type="transmembrane region" description="Helical" evidence="3">
    <location>
        <begin position="307"/>
        <end position="328"/>
    </location>
</feature>
<keyword evidence="5" id="KW-0808">Transferase</keyword>
<feature type="binding site" evidence="1">
    <location>
        <position position="54"/>
    </location>
    <ligand>
        <name>ATP</name>
        <dbReference type="ChEBI" id="CHEBI:30616"/>
    </ligand>
</feature>
<evidence type="ECO:0000313" key="6">
    <source>
        <dbReference type="Proteomes" id="UP001500782"/>
    </source>
</evidence>
<comment type="caution">
    <text evidence="5">The sequence shown here is derived from an EMBL/GenBank/DDBJ whole genome shotgun (WGS) entry which is preliminary data.</text>
</comment>
<accession>A0ABP3FMZ5</accession>
<dbReference type="InterPro" id="IPR017441">
    <property type="entry name" value="Protein_kinase_ATP_BS"/>
</dbReference>
<dbReference type="PROSITE" id="PS50011">
    <property type="entry name" value="PROTEIN_KINASE_DOM"/>
    <property type="match status" value="1"/>
</dbReference>
<dbReference type="InterPro" id="IPR011009">
    <property type="entry name" value="Kinase-like_dom_sf"/>
</dbReference>
<dbReference type="EMBL" id="BAAADJ010000008">
    <property type="protein sequence ID" value="GAA0320670.1"/>
    <property type="molecule type" value="Genomic_DNA"/>
</dbReference>
<dbReference type="Gene3D" id="1.10.510.10">
    <property type="entry name" value="Transferase(Phosphotransferase) domain 1"/>
    <property type="match status" value="1"/>
</dbReference>
<feature type="domain" description="Protein kinase" evidence="4">
    <location>
        <begin position="26"/>
        <end position="293"/>
    </location>
</feature>
<proteinExistence type="predicted"/>
<gene>
    <name evidence="5" type="primary">prkT</name>
    <name evidence="5" type="ORF">GCM10008967_09020</name>
</gene>
<reference evidence="6" key="1">
    <citation type="journal article" date="2019" name="Int. J. Syst. Evol. Microbiol.">
        <title>The Global Catalogue of Microorganisms (GCM) 10K type strain sequencing project: providing services to taxonomists for standard genome sequencing and annotation.</title>
        <authorList>
            <consortium name="The Broad Institute Genomics Platform"/>
            <consortium name="The Broad Institute Genome Sequencing Center for Infectious Disease"/>
            <person name="Wu L."/>
            <person name="Ma J."/>
        </authorList>
    </citation>
    <scope>NUCLEOTIDE SEQUENCE [LARGE SCALE GENOMIC DNA]</scope>
    <source>
        <strain evidence="6">JCM 9731</strain>
    </source>
</reference>
<dbReference type="SMART" id="SM00220">
    <property type="entry name" value="S_TKc"/>
    <property type="match status" value="1"/>
</dbReference>
<dbReference type="PROSITE" id="PS00107">
    <property type="entry name" value="PROTEIN_KINASE_ATP"/>
    <property type="match status" value="1"/>
</dbReference>
<feature type="region of interest" description="Disordered" evidence="2">
    <location>
        <begin position="270"/>
        <end position="300"/>
    </location>
</feature>
<evidence type="ECO:0000259" key="4">
    <source>
        <dbReference type="PROSITE" id="PS50011"/>
    </source>
</evidence>
<feature type="compositionally biased region" description="Polar residues" evidence="2">
    <location>
        <begin position="271"/>
        <end position="287"/>
    </location>
</feature>
<organism evidence="5 6">
    <name type="scientific">Bacillus carboniphilus</name>
    <dbReference type="NCBI Taxonomy" id="86663"/>
    <lineage>
        <taxon>Bacteria</taxon>
        <taxon>Bacillati</taxon>
        <taxon>Bacillota</taxon>
        <taxon>Bacilli</taxon>
        <taxon>Bacillales</taxon>
        <taxon>Bacillaceae</taxon>
        <taxon>Bacillus</taxon>
    </lineage>
</organism>
<keyword evidence="3" id="KW-0472">Membrane</keyword>
<keyword evidence="1" id="KW-0067">ATP-binding</keyword>
<evidence type="ECO:0000256" key="1">
    <source>
        <dbReference type="PROSITE-ProRule" id="PRU10141"/>
    </source>
</evidence>
<keyword evidence="5" id="KW-0723">Serine/threonine-protein kinase</keyword>
<keyword evidence="3" id="KW-1133">Transmembrane helix</keyword>
<dbReference type="RefSeq" id="WP_343796752.1">
    <property type="nucleotide sequence ID" value="NZ_BAAADJ010000008.1"/>
</dbReference>
<evidence type="ECO:0000256" key="3">
    <source>
        <dbReference type="SAM" id="Phobius"/>
    </source>
</evidence>
<dbReference type="InterPro" id="IPR000719">
    <property type="entry name" value="Prot_kinase_dom"/>
</dbReference>
<name>A0ABP3FMZ5_9BACI</name>
<dbReference type="Pfam" id="PF00069">
    <property type="entry name" value="Pkinase"/>
    <property type="match status" value="1"/>
</dbReference>
<evidence type="ECO:0000313" key="5">
    <source>
        <dbReference type="EMBL" id="GAA0320670.1"/>
    </source>
</evidence>
<dbReference type="PANTHER" id="PTHR44167:SF31">
    <property type="entry name" value="PROTEIN CBG02007"/>
    <property type="match status" value="1"/>
</dbReference>
<keyword evidence="6" id="KW-1185">Reference proteome</keyword>